<dbReference type="AlphaFoldDB" id="I0YRM9"/>
<dbReference type="KEGG" id="csl:COCSUDRAFT_43407"/>
<protein>
    <submittedName>
        <fullName evidence="1">Uncharacterized protein</fullName>
    </submittedName>
</protein>
<dbReference type="OrthoDB" id="519055at2759"/>
<dbReference type="RefSeq" id="XP_005645592.1">
    <property type="nucleotide sequence ID" value="XM_005645535.1"/>
</dbReference>
<keyword evidence="2" id="KW-1185">Reference proteome</keyword>
<evidence type="ECO:0000313" key="2">
    <source>
        <dbReference type="Proteomes" id="UP000007264"/>
    </source>
</evidence>
<proteinExistence type="predicted"/>
<gene>
    <name evidence="1" type="ORF">COCSUDRAFT_43407</name>
</gene>
<accession>I0YRM9</accession>
<name>I0YRM9_COCSC</name>
<sequence>MALLLDKVDTAKDDSFLPRLEGTVGEAIGLKWALVLHNPRMIGALTTCNVESPTDAQPSSAHPRDWPAILTRMQLSEAQAQELLTVRRTLMSELGGLIAQWDRLWEQMQSVRDIEVRTDVTHYGEVAGLTEGLRINVHELFTCRAFYLSWVYNRVLTPVQVARCLVASYPMGPDMLSLITCLAQQSNEPSTRELLQMARPGTAAAAAAGGSSSAAFGAAGSGSSAASGGGASSTAASDAGGVSSTAAFPVLGSSAAAFGAAGGASAGASGGGGGLGAALGGPGDWRQALVIPLRLLHGRPQTPQ</sequence>
<dbReference type="Proteomes" id="UP000007264">
    <property type="component" value="Unassembled WGS sequence"/>
</dbReference>
<reference evidence="1 2" key="1">
    <citation type="journal article" date="2012" name="Genome Biol.">
        <title>The genome of the polar eukaryotic microalga coccomyxa subellipsoidea reveals traits of cold adaptation.</title>
        <authorList>
            <person name="Blanc G."/>
            <person name="Agarkova I."/>
            <person name="Grimwood J."/>
            <person name="Kuo A."/>
            <person name="Brueggeman A."/>
            <person name="Dunigan D."/>
            <person name="Gurnon J."/>
            <person name="Ladunga I."/>
            <person name="Lindquist E."/>
            <person name="Lucas S."/>
            <person name="Pangilinan J."/>
            <person name="Proschold T."/>
            <person name="Salamov A."/>
            <person name="Schmutz J."/>
            <person name="Weeks D."/>
            <person name="Yamada T."/>
            <person name="Claverie J.M."/>
            <person name="Grigoriev I."/>
            <person name="Van Etten J."/>
            <person name="Lomsadze A."/>
            <person name="Borodovsky M."/>
        </authorList>
    </citation>
    <scope>NUCLEOTIDE SEQUENCE [LARGE SCALE GENOMIC DNA]</scope>
    <source>
        <strain evidence="1 2">C-169</strain>
    </source>
</reference>
<dbReference type="EMBL" id="AGSI01000013">
    <property type="protein sequence ID" value="EIE21048.1"/>
    <property type="molecule type" value="Genomic_DNA"/>
</dbReference>
<dbReference type="GeneID" id="17039030"/>
<comment type="caution">
    <text evidence="1">The sequence shown here is derived from an EMBL/GenBank/DDBJ whole genome shotgun (WGS) entry which is preliminary data.</text>
</comment>
<organism evidence="1 2">
    <name type="scientific">Coccomyxa subellipsoidea (strain C-169)</name>
    <name type="common">Green microalga</name>
    <dbReference type="NCBI Taxonomy" id="574566"/>
    <lineage>
        <taxon>Eukaryota</taxon>
        <taxon>Viridiplantae</taxon>
        <taxon>Chlorophyta</taxon>
        <taxon>core chlorophytes</taxon>
        <taxon>Trebouxiophyceae</taxon>
        <taxon>Trebouxiophyceae incertae sedis</taxon>
        <taxon>Coccomyxaceae</taxon>
        <taxon>Coccomyxa</taxon>
        <taxon>Coccomyxa subellipsoidea</taxon>
    </lineage>
</organism>
<evidence type="ECO:0000313" key="1">
    <source>
        <dbReference type="EMBL" id="EIE21048.1"/>
    </source>
</evidence>